<feature type="region of interest" description="Disordered" evidence="6">
    <location>
        <begin position="709"/>
        <end position="728"/>
    </location>
</feature>
<evidence type="ECO:0000256" key="1">
    <source>
        <dbReference type="ARBA" id="ARBA00004651"/>
    </source>
</evidence>
<dbReference type="InterPro" id="IPR052159">
    <property type="entry name" value="Competence_DNA_uptake"/>
</dbReference>
<keyword evidence="5 7" id="KW-0472">Membrane</keyword>
<keyword evidence="2" id="KW-1003">Cell membrane</keyword>
<dbReference type="InterPro" id="IPR004477">
    <property type="entry name" value="ComEC_N"/>
</dbReference>
<dbReference type="AlphaFoldDB" id="A0A252AXD2"/>
<evidence type="ECO:0000256" key="5">
    <source>
        <dbReference type="ARBA" id="ARBA00023136"/>
    </source>
</evidence>
<sequence>MLAEQRRLVLWLPVALALGALFYFHLRQEPSAFYACGVPALTVGAAAILLWRGWQFVWPRVIGAACMAVSIGFLVAWGATHRQPPMPELPRRGVDMTGTVQAILTFAGRDDAAPARVVVLTGARFETPLDAGMLPLRRTLRLKIRADDTTKLAPGAEIWSRALFAPPSFPAFPGGRDVQREAWFAGSAGSGRALDRIEVLNTGATSEGRIGSEIERLRERLDIRIRTALPDATGAVASTLLTGEATAIPRIVRQDFAASGLSHLLAVAGLHLGLVMAVLMGTARLGFALWEWAALRWPCKALSAGVALAGGIAYAVLTGLHLPVLRSLVMAAVAVLGIAVGRRVFSIRGLALAATLLVLMQPQDILGVAFQMSFAAVMALVAGYEVLGAKLARFRAAADGPVHTFLYHATVLALTSLLAGLATLPIAMAYFGVVQPFFVLANLVAVPLMAVWIMPLGMAALALMPLHMEVFALRPMGWGISLVVHLASCVAHWPAARLTVPFMPGWGLLCVLLGLCWLCLWRQRWRLWGLMAIGAGMASPFFLTQPDILISPDGGMIAVHTNGHLFVNGHSRDAFSIQPAWEQAFARQAEPFPSGTSTPDGSLSCGEETDPDVCIFTKGARSALLRVRDTSDGTVPLPDDVCDGMEVVISTAPLRESCPKAVRLDRFSAWRNGAQAVFLTSGSKKPNRQKNIQDIVTVITDRALRGDRPWVMKPGGHGLPNLPLAPSE</sequence>
<evidence type="ECO:0000313" key="9">
    <source>
        <dbReference type="EMBL" id="OUI96011.1"/>
    </source>
</evidence>
<feature type="transmembrane region" description="Helical" evidence="7">
    <location>
        <begin position="6"/>
        <end position="24"/>
    </location>
</feature>
<evidence type="ECO:0000259" key="8">
    <source>
        <dbReference type="Pfam" id="PF03772"/>
    </source>
</evidence>
<feature type="transmembrane region" description="Helical" evidence="7">
    <location>
        <begin position="57"/>
        <end position="79"/>
    </location>
</feature>
<reference evidence="10" key="1">
    <citation type="submission" date="2014-06" db="EMBL/GenBank/DDBJ databases">
        <authorList>
            <person name="Winans N.J."/>
            <person name="Newell P.D."/>
            <person name="Douglas A.E."/>
        </authorList>
    </citation>
    <scope>NUCLEOTIDE SEQUENCE [LARGE SCALE GENOMIC DNA]</scope>
</reference>
<comment type="subcellular location">
    <subcellularLocation>
        <location evidence="1">Cell membrane</location>
        <topology evidence="1">Multi-pass membrane protein</topology>
    </subcellularLocation>
</comment>
<comment type="caution">
    <text evidence="9">The sequence shown here is derived from an EMBL/GenBank/DDBJ whole genome shotgun (WGS) entry which is preliminary data.</text>
</comment>
<protein>
    <submittedName>
        <fullName evidence="9">Competence protein ComEC</fullName>
    </submittedName>
</protein>
<feature type="domain" description="ComEC/Rec2-related protein" evidence="8">
    <location>
        <begin position="240"/>
        <end position="524"/>
    </location>
</feature>
<organism evidence="9 10">
    <name type="scientific">Acetobacter indonesiensis</name>
    <dbReference type="NCBI Taxonomy" id="104101"/>
    <lineage>
        <taxon>Bacteria</taxon>
        <taxon>Pseudomonadati</taxon>
        <taxon>Pseudomonadota</taxon>
        <taxon>Alphaproteobacteria</taxon>
        <taxon>Acetobacterales</taxon>
        <taxon>Acetobacteraceae</taxon>
        <taxon>Acetobacter</taxon>
    </lineage>
</organism>
<dbReference type="PANTHER" id="PTHR30619:SF1">
    <property type="entry name" value="RECOMBINATION PROTEIN 2"/>
    <property type="match status" value="1"/>
</dbReference>
<feature type="transmembrane region" description="Helical" evidence="7">
    <location>
        <begin position="405"/>
        <end position="431"/>
    </location>
</feature>
<proteinExistence type="predicted"/>
<evidence type="ECO:0000256" key="3">
    <source>
        <dbReference type="ARBA" id="ARBA00022692"/>
    </source>
</evidence>
<feature type="transmembrane region" description="Helical" evidence="7">
    <location>
        <begin position="502"/>
        <end position="520"/>
    </location>
</feature>
<evidence type="ECO:0000313" key="10">
    <source>
        <dbReference type="Proteomes" id="UP000194641"/>
    </source>
</evidence>
<keyword evidence="3 7" id="KW-0812">Transmembrane</keyword>
<evidence type="ECO:0000256" key="7">
    <source>
        <dbReference type="SAM" id="Phobius"/>
    </source>
</evidence>
<feature type="transmembrane region" description="Helical" evidence="7">
    <location>
        <begin position="527"/>
        <end position="543"/>
    </location>
</feature>
<dbReference type="NCBIfam" id="TIGR00360">
    <property type="entry name" value="ComEC_N-term"/>
    <property type="match status" value="1"/>
</dbReference>
<evidence type="ECO:0000256" key="4">
    <source>
        <dbReference type="ARBA" id="ARBA00022989"/>
    </source>
</evidence>
<dbReference type="Proteomes" id="UP000194641">
    <property type="component" value="Unassembled WGS sequence"/>
</dbReference>
<name>A0A252AXD2_9PROT</name>
<gene>
    <name evidence="9" type="ORF">HK17_14645</name>
</gene>
<accession>A0A252AXD2</accession>
<feature type="transmembrane region" description="Helical" evidence="7">
    <location>
        <begin position="31"/>
        <end position="51"/>
    </location>
</feature>
<dbReference type="Pfam" id="PF03772">
    <property type="entry name" value="Competence"/>
    <property type="match status" value="1"/>
</dbReference>
<feature type="transmembrane region" description="Helical" evidence="7">
    <location>
        <begin position="437"/>
        <end position="464"/>
    </location>
</feature>
<dbReference type="PANTHER" id="PTHR30619">
    <property type="entry name" value="DNA INTERNALIZATION/COMPETENCE PROTEIN COMEC/REC2"/>
    <property type="match status" value="1"/>
</dbReference>
<feature type="transmembrane region" description="Helical" evidence="7">
    <location>
        <begin position="260"/>
        <end position="281"/>
    </location>
</feature>
<feature type="transmembrane region" description="Helical" evidence="7">
    <location>
        <begin position="327"/>
        <end position="345"/>
    </location>
</feature>
<feature type="transmembrane region" description="Helical" evidence="7">
    <location>
        <begin position="301"/>
        <end position="320"/>
    </location>
</feature>
<dbReference type="GO" id="GO:0005886">
    <property type="term" value="C:plasma membrane"/>
    <property type="evidence" value="ECO:0007669"/>
    <property type="project" value="UniProtKB-SubCell"/>
</dbReference>
<feature type="transmembrane region" description="Helical" evidence="7">
    <location>
        <begin position="365"/>
        <end position="384"/>
    </location>
</feature>
<dbReference type="EMBL" id="JOPA01000006">
    <property type="protein sequence ID" value="OUI96011.1"/>
    <property type="molecule type" value="Genomic_DNA"/>
</dbReference>
<keyword evidence="4 7" id="KW-1133">Transmembrane helix</keyword>
<evidence type="ECO:0000256" key="2">
    <source>
        <dbReference type="ARBA" id="ARBA00022475"/>
    </source>
</evidence>
<evidence type="ECO:0000256" key="6">
    <source>
        <dbReference type="SAM" id="MobiDB-lite"/>
    </source>
</evidence>